<keyword evidence="15" id="KW-0472">Membrane</keyword>
<evidence type="ECO:0000256" key="19">
    <source>
        <dbReference type="ARBA" id="ARBA00031502"/>
    </source>
</evidence>
<evidence type="ECO:0000256" key="5">
    <source>
        <dbReference type="ARBA" id="ARBA00005458"/>
    </source>
</evidence>
<evidence type="ECO:0000313" key="21">
    <source>
        <dbReference type="Proteomes" id="UP001235939"/>
    </source>
</evidence>
<evidence type="ECO:0000256" key="1">
    <source>
        <dbReference type="ARBA" id="ARBA00001946"/>
    </source>
</evidence>
<evidence type="ECO:0000256" key="4">
    <source>
        <dbReference type="ARBA" id="ARBA00005189"/>
    </source>
</evidence>
<evidence type="ECO:0000256" key="7">
    <source>
        <dbReference type="ARBA" id="ARBA00018337"/>
    </source>
</evidence>
<organism evidence="20 21">
    <name type="scientific">Cordylochernes scorpioides</name>
    <dbReference type="NCBI Taxonomy" id="51811"/>
    <lineage>
        <taxon>Eukaryota</taxon>
        <taxon>Metazoa</taxon>
        <taxon>Ecdysozoa</taxon>
        <taxon>Arthropoda</taxon>
        <taxon>Chelicerata</taxon>
        <taxon>Arachnida</taxon>
        <taxon>Pseudoscorpiones</taxon>
        <taxon>Cheliferoidea</taxon>
        <taxon>Chernetidae</taxon>
        <taxon>Cordylochernes</taxon>
    </lineage>
</organism>
<accession>A0ABY6LGD4</accession>
<name>A0ABY6LGD4_9ARAC</name>
<comment type="similarity">
    <text evidence="5">Belongs to the TAM41 family.</text>
</comment>
<evidence type="ECO:0000256" key="6">
    <source>
        <dbReference type="ARBA" id="ARBA00012487"/>
    </source>
</evidence>
<evidence type="ECO:0000256" key="9">
    <source>
        <dbReference type="ARBA" id="ARBA00022679"/>
    </source>
</evidence>
<evidence type="ECO:0000256" key="15">
    <source>
        <dbReference type="ARBA" id="ARBA00023136"/>
    </source>
</evidence>
<evidence type="ECO:0000256" key="2">
    <source>
        <dbReference type="ARBA" id="ARBA00004443"/>
    </source>
</evidence>
<comment type="pathway">
    <text evidence="4">Lipid metabolism.</text>
</comment>
<evidence type="ECO:0000256" key="10">
    <source>
        <dbReference type="ARBA" id="ARBA00022695"/>
    </source>
</evidence>
<keyword evidence="12" id="KW-0460">Magnesium</keyword>
<evidence type="ECO:0000256" key="18">
    <source>
        <dbReference type="ARBA" id="ARBA00029893"/>
    </source>
</evidence>
<evidence type="ECO:0000256" key="11">
    <source>
        <dbReference type="ARBA" id="ARBA00022792"/>
    </source>
</evidence>
<keyword evidence="10" id="KW-0548">Nucleotidyltransferase</keyword>
<dbReference type="EC" id="2.7.7.41" evidence="6"/>
<keyword evidence="13" id="KW-0443">Lipid metabolism</keyword>
<keyword evidence="16" id="KW-0594">Phospholipid biosynthesis</keyword>
<evidence type="ECO:0000256" key="3">
    <source>
        <dbReference type="ARBA" id="ARBA00005119"/>
    </source>
</evidence>
<evidence type="ECO:0000256" key="8">
    <source>
        <dbReference type="ARBA" id="ARBA00022516"/>
    </source>
</evidence>
<proteinExistence type="inferred from homology"/>
<gene>
    <name evidence="20" type="ORF">LAZ67_18001981</name>
</gene>
<protein>
    <recommendedName>
        <fullName evidence="7">Phosphatidate cytidylyltransferase, mitochondrial</fullName>
        <ecNumber evidence="6">2.7.7.41</ecNumber>
    </recommendedName>
    <alternativeName>
        <fullName evidence="18">CDP-diacylglycerol synthase</fullName>
    </alternativeName>
    <alternativeName>
        <fullName evidence="19">Mitochondrial translocator assembly and maintenance protein 41 homolog</fullName>
    </alternativeName>
</protein>
<dbReference type="Proteomes" id="UP001235939">
    <property type="component" value="Chromosome 18"/>
</dbReference>
<keyword evidence="9" id="KW-0808">Transferase</keyword>
<keyword evidence="14" id="KW-0496">Mitochondrion</keyword>
<keyword evidence="17" id="KW-1208">Phospholipid metabolism</keyword>
<evidence type="ECO:0000256" key="12">
    <source>
        <dbReference type="ARBA" id="ARBA00022842"/>
    </source>
</evidence>
<evidence type="ECO:0000256" key="14">
    <source>
        <dbReference type="ARBA" id="ARBA00023128"/>
    </source>
</evidence>
<dbReference type="PANTHER" id="PTHR13619">
    <property type="entry name" value="PHOSPHATIDATE CYTIDYLYLTRANSFERASE, MITOCHONDRIAL"/>
    <property type="match status" value="1"/>
</dbReference>
<dbReference type="PANTHER" id="PTHR13619:SF0">
    <property type="entry name" value="PHOSPHATIDATE CYTIDYLYLTRANSFERASE, MITOCHONDRIAL"/>
    <property type="match status" value="1"/>
</dbReference>
<keyword evidence="21" id="KW-1185">Reference proteome</keyword>
<comment type="cofactor">
    <cofactor evidence="1">
        <name>Mg(2+)</name>
        <dbReference type="ChEBI" id="CHEBI:18420"/>
    </cofactor>
</comment>
<evidence type="ECO:0000313" key="20">
    <source>
        <dbReference type="EMBL" id="UYV80196.1"/>
    </source>
</evidence>
<sequence>MYVQVVWIQPPSEQDLQRALNFNLTSAVRVAMLLLPEIFTDEELFLKIANLSYTGDFRMKIAEDQNKVKNIVRPQLDAFWKLYEPHIFAMKIHWNSLTRIMEQDISPAARIQHLSELPKMIRHQLLLLYSKDGHYLDVEDVLITVAHDSDCGELINTGTTACCYNFAQQILVDTRSQVLRELVCPAINRIVSDSSWRQSLKGIFTAGLLKSVKYSTSKVRRRVESLNPTNPS</sequence>
<evidence type="ECO:0000256" key="17">
    <source>
        <dbReference type="ARBA" id="ARBA00023264"/>
    </source>
</evidence>
<dbReference type="InterPro" id="IPR015222">
    <property type="entry name" value="Tam41"/>
</dbReference>
<comment type="subcellular location">
    <subcellularLocation>
        <location evidence="2">Mitochondrion inner membrane</location>
        <topology evidence="2">Peripheral membrane protein</topology>
        <orientation evidence="2">Matrix side</orientation>
    </subcellularLocation>
</comment>
<keyword evidence="11" id="KW-0999">Mitochondrion inner membrane</keyword>
<evidence type="ECO:0000256" key="16">
    <source>
        <dbReference type="ARBA" id="ARBA00023209"/>
    </source>
</evidence>
<reference evidence="20 21" key="1">
    <citation type="submission" date="2022-01" db="EMBL/GenBank/DDBJ databases">
        <title>A chromosomal length assembly of Cordylochernes scorpioides.</title>
        <authorList>
            <person name="Zeh D."/>
            <person name="Zeh J."/>
        </authorList>
    </citation>
    <scope>NUCLEOTIDE SEQUENCE [LARGE SCALE GENOMIC DNA]</scope>
    <source>
        <strain evidence="20">IN4F17</strain>
        <tissue evidence="20">Whole Body</tissue>
    </source>
</reference>
<dbReference type="Pfam" id="PF09139">
    <property type="entry name" value="Tam41_Mmp37"/>
    <property type="match status" value="1"/>
</dbReference>
<comment type="pathway">
    <text evidence="3">Phospholipid metabolism; CDP-diacylglycerol biosynthesis; CDP-diacylglycerol from sn-glycerol 3-phosphate: step 3/3.</text>
</comment>
<evidence type="ECO:0000256" key="13">
    <source>
        <dbReference type="ARBA" id="ARBA00023098"/>
    </source>
</evidence>
<keyword evidence="8" id="KW-0444">Lipid biosynthesis</keyword>
<dbReference type="EMBL" id="CP092880">
    <property type="protein sequence ID" value="UYV80196.1"/>
    <property type="molecule type" value="Genomic_DNA"/>
</dbReference>